<dbReference type="Proteomes" id="UP000714625">
    <property type="component" value="Unassembled WGS sequence"/>
</dbReference>
<evidence type="ECO:0000313" key="6">
    <source>
        <dbReference type="Proteomes" id="UP000532247"/>
    </source>
</evidence>
<evidence type="ECO:0000313" key="8">
    <source>
        <dbReference type="Proteomes" id="UP000714625"/>
    </source>
</evidence>
<gene>
    <name evidence="4" type="ORF">AL553_009570</name>
    <name evidence="3" type="ORF">F0254_01775</name>
    <name evidence="1" type="ORF">GHY86_00305</name>
    <name evidence="2" type="ORF">HKB35_04345</name>
</gene>
<dbReference type="GeneID" id="75167978"/>
<evidence type="ECO:0000313" key="7">
    <source>
        <dbReference type="Proteomes" id="UP000565155"/>
    </source>
</evidence>
<keyword evidence="5" id="KW-1185">Reference proteome</keyword>
<accession>A0A0H0YIV1</accession>
<dbReference type="EMBL" id="AAXMUW010000001">
    <property type="protein sequence ID" value="EGQ9133595.1"/>
    <property type="molecule type" value="Genomic_DNA"/>
</dbReference>
<evidence type="ECO:0000313" key="4">
    <source>
        <dbReference type="EMBL" id="PNP26679.1"/>
    </source>
</evidence>
<dbReference type="EMBL" id="VTYF01000001">
    <property type="protein sequence ID" value="NOI07594.1"/>
    <property type="molecule type" value="Genomic_DNA"/>
</dbReference>
<evidence type="ECO:0000313" key="3">
    <source>
        <dbReference type="EMBL" id="NOI07594.1"/>
    </source>
</evidence>
<proteinExistence type="predicted"/>
<dbReference type="OrthoDB" id="5811736at2"/>
<protein>
    <submittedName>
        <fullName evidence="1">Transcriptional regulator</fullName>
    </submittedName>
</protein>
<reference evidence="1" key="3">
    <citation type="submission" date="2019-11" db="EMBL/GenBank/DDBJ databases">
        <authorList>
            <consortium name="PulseNet: The National Subtyping Network for Foodborne Disease Surveillance"/>
            <person name="Tarr C.L."/>
            <person name="Trees E."/>
            <person name="Katz L.S."/>
            <person name="Carleton-Romer H.A."/>
            <person name="Stroika S."/>
            <person name="Kucerova Z."/>
            <person name="Roache K.F."/>
            <person name="Sabol A.L."/>
            <person name="Besser J."/>
            <person name="Gerner-Smidt P."/>
        </authorList>
    </citation>
    <scope>NUCLEOTIDE SEQUENCE</scope>
    <source>
        <strain evidence="1">PNUSAV001129</strain>
    </source>
</reference>
<reference evidence="2 7" key="4">
    <citation type="submission" date="2020-04" db="EMBL/GenBank/DDBJ databases">
        <title>Whole-genome sequencing of Vibrio spp. from China reveals different genetic environments of blaCTX-M-14 among diverse lineages.</title>
        <authorList>
            <person name="Zheng Z."/>
            <person name="Ye L."/>
            <person name="Chen S."/>
        </authorList>
    </citation>
    <scope>NUCLEOTIDE SEQUENCE [LARGE SCALE GENOMIC DNA]</scope>
    <source>
        <strain evidence="2 7">Vb1636</strain>
    </source>
</reference>
<dbReference type="Proteomes" id="UP000054316">
    <property type="component" value="Unassembled WGS sequence"/>
</dbReference>
<evidence type="ECO:0000313" key="2">
    <source>
        <dbReference type="EMBL" id="NMR72850.1"/>
    </source>
</evidence>
<reference evidence="3 6" key="2">
    <citation type="submission" date="2019-09" db="EMBL/GenBank/DDBJ databases">
        <title>Draft genome sequencing and comparative genomics of hatchery-associated Vibrios.</title>
        <authorList>
            <person name="Kehlet-Delgado H."/>
            <person name="Mueller R.S."/>
        </authorList>
    </citation>
    <scope>NUCLEOTIDE SEQUENCE [LARGE SCALE GENOMIC DNA]</scope>
    <source>
        <strain evidence="3 6">081416A</strain>
    </source>
</reference>
<evidence type="ECO:0000313" key="1">
    <source>
        <dbReference type="EMBL" id="EGQ9133595.1"/>
    </source>
</evidence>
<dbReference type="eggNOG" id="COG3655">
    <property type="taxonomic scope" value="Bacteria"/>
</dbReference>
<dbReference type="Proteomes" id="UP000532247">
    <property type="component" value="Unassembled WGS sequence"/>
</dbReference>
<dbReference type="Proteomes" id="UP000565155">
    <property type="component" value="Unassembled WGS sequence"/>
</dbReference>
<dbReference type="AlphaFoldDB" id="A0A0H0YIV1"/>
<reference evidence="4 5" key="1">
    <citation type="submission" date="2017-12" db="EMBL/GenBank/DDBJ databases">
        <title>FDA dAtabase for Regulatory Grade micrObial Sequences (FDA-ARGOS): Supporting development and validation of Infectious Disease Dx tests.</title>
        <authorList>
            <person name="Hoffmann M."/>
            <person name="Allard M."/>
            <person name="Evans P."/>
            <person name="Brown E."/>
            <person name="Tallon L.J."/>
            <person name="Sadzewicz L."/>
            <person name="Sengamalay N."/>
            <person name="Ott S."/>
            <person name="Godinez A."/>
            <person name="Nagaraj S."/>
            <person name="Vavikolanu K."/>
            <person name="Aluvathingal J."/>
            <person name="Nadendla S."/>
            <person name="Hobson J."/>
            <person name="Sichtig H."/>
        </authorList>
    </citation>
    <scope>NUCLEOTIDE SEQUENCE [LARGE SCALE GENOMIC DNA]</scope>
    <source>
        <strain evidence="5">ATCC 17749</strain>
        <strain evidence="4">FDAARGOS_97</strain>
    </source>
</reference>
<comment type="caution">
    <text evidence="1">The sequence shown here is derived from an EMBL/GenBank/DDBJ whole genome shotgun (WGS) entry which is preliminary data.</text>
</comment>
<dbReference type="STRING" id="663.BAU10_05895"/>
<dbReference type="RefSeq" id="WP_005377865.1">
    <property type="nucleotide sequence ID" value="NZ_BTGI01000006.1"/>
</dbReference>
<evidence type="ECO:0000313" key="5">
    <source>
        <dbReference type="Proteomes" id="UP000054316"/>
    </source>
</evidence>
<dbReference type="EMBL" id="LOSN02000001">
    <property type="protein sequence ID" value="PNP26679.1"/>
    <property type="molecule type" value="Genomic_DNA"/>
</dbReference>
<organism evidence="1 8">
    <name type="scientific">Vibrio alginolyticus</name>
    <dbReference type="NCBI Taxonomy" id="663"/>
    <lineage>
        <taxon>Bacteria</taxon>
        <taxon>Pseudomonadati</taxon>
        <taxon>Pseudomonadota</taxon>
        <taxon>Gammaproteobacteria</taxon>
        <taxon>Vibrionales</taxon>
        <taxon>Vibrionaceae</taxon>
        <taxon>Vibrio</taxon>
    </lineage>
</organism>
<sequence length="254" mass="28828">MNVGPKFLLAALRQKIKEEGLCYNSLSEKSGIPLSSIKRHLHNPALGLDKVLIYLNYLNTDLIELATLANELQHQNEQMLTDEESALFVEHPYLLDFIYMLTSRDIKPQEIAQTYGLSDTSLRFYLRIAEILGYVENFGDGLFYRSGRRFIMEEGTALDTLFKERFQQDSLSHDINPGVCIGRIRLTEEQKVQIEDELCNKLAKLNAVNTSNNEGELTNILMRCTPGAQIFFADDLPNIDGSLLKHVAQLTKLS</sequence>
<name>A0A0H0YIV1_VIBAL</name>
<dbReference type="EMBL" id="JABCMA010000002">
    <property type="protein sequence ID" value="NMR72850.1"/>
    <property type="molecule type" value="Genomic_DNA"/>
</dbReference>